<sequence>MEFHADLHIHSKYSRACSKDCDLEHLAWWAARKGIAVVGTGDFTHPAWREQLRTKLVPAEPGLFRLSPDIEAEVLRTLPPACRNAVRFMLSVEISTIYKRGERTRKVHHLLYAPTMEAAEAITADLARIGNLASDGRPILGLDSRDLLEITLASDPASYLVPAHVWTPWFAVLGSKSGFDAVGDCYADLAGDIFAVETGLSSDPEMNWTVSSLDAYTQVSNSDAHSPPMLAREATRFDTDLDYYAVRRALETGDGFRGTVEFFPEEGKYHLDGHRKCGVRLEPDATREHGGRCPACGKPLTVGVSHRVFELADRPVGHRPAGAAGFTSLVPLPEIVGEVAGVGPKSKRVRGEVDRLVGELGSELDILTAAPADEVARVGGTLLGEAVTRLRAGAVVRDAGYDGEYGRIRMFDPGELATAGSAPALFDAGDLAGPSPKSRPAPTGPATGTAPGHGVADPDTGGTAGRAAGPGDEGGADTAAADGHDSHDSHDSHDDIGDADGRGGSHTARAAVPVPAGTAAGSSGIAGSAVAAGSGPGPAAAGSGTGAAAAAPARTRSPATQDAGAPALFPDGACTAAVPARSVLDGLDPQQRAAAEAPGGPLLIVAGPGTGKTRTLTRRIAHLVAERGESAEGFLAITFTRRAADELSERLDDLLGERARDLTVATFHRLGLLILREQHERAGLSADFGIADTARRLEIAAGVAGSEKEGRRLLERRDTGDAAERDAAYEQRLRELDMVDFTDLLALPVRLLGADADLAAHYRRRWPRISVDEYQDVDDRQYTLLRLLTAPGGDLTAIGDPDQAIYGFRGADVGFFLRFTADFPGAATVRLGRNYRSNSAIVDAAVQAIAPASLLPGRELRAVGDFSDPPRIGVHTAADEKAEASFVARSIDRLLGGTSWHSLDSGRVTGDGDGGLSFSDFCVLYRTDAQSEAVMRALDTAGVPYQKRSHDRLLSRPGVRMVADELSRHATGTPVERVRSAVALLCERHSGDDELCAHLRTAGELVRPLAAECGDDPSELLSALAMGAEVDALDPRADRVALLTLHAAKGLEFPVVFLVGCDDGLLPFRFPGEGRGPEGSGEAEERRLFFVGITRAQQRLYLSRARRRTRRGTAADTAPSPFLKAVDTALTMPVDEESAVRKRPRDRQMRLL</sequence>
<keyword evidence="4 11" id="KW-0347">Helicase</keyword>
<feature type="region of interest" description="Disordered" evidence="12">
    <location>
        <begin position="427"/>
        <end position="509"/>
    </location>
</feature>
<dbReference type="Proteomes" id="UP000578077">
    <property type="component" value="Unassembled WGS sequence"/>
</dbReference>
<evidence type="ECO:0000313" key="15">
    <source>
        <dbReference type="EMBL" id="MBB5998003.1"/>
    </source>
</evidence>
<dbReference type="GO" id="GO:0005524">
    <property type="term" value="F:ATP binding"/>
    <property type="evidence" value="ECO:0007669"/>
    <property type="project" value="UniProtKB-UniRule"/>
</dbReference>
<keyword evidence="6" id="KW-0238">DNA-binding</keyword>
<evidence type="ECO:0000313" key="16">
    <source>
        <dbReference type="Proteomes" id="UP000578077"/>
    </source>
</evidence>
<dbReference type="Gene3D" id="1.10.10.160">
    <property type="match status" value="2"/>
</dbReference>
<dbReference type="EMBL" id="JACHLY010000001">
    <property type="protein sequence ID" value="MBB5998003.1"/>
    <property type="molecule type" value="Genomic_DNA"/>
</dbReference>
<accession>A0A841EAB0</accession>
<dbReference type="PROSITE" id="PS51198">
    <property type="entry name" value="UVRD_HELICASE_ATP_BIND"/>
    <property type="match status" value="1"/>
</dbReference>
<dbReference type="SUPFAM" id="SSF52540">
    <property type="entry name" value="P-loop containing nucleoside triphosphate hydrolases"/>
    <property type="match status" value="1"/>
</dbReference>
<protein>
    <recommendedName>
        <fullName evidence="9">DNA 3'-5' helicase</fullName>
        <ecNumber evidence="9">5.6.2.4</ecNumber>
    </recommendedName>
</protein>
<evidence type="ECO:0000256" key="9">
    <source>
        <dbReference type="ARBA" id="ARBA00034808"/>
    </source>
</evidence>
<feature type="compositionally biased region" description="Low complexity" evidence="12">
    <location>
        <begin position="529"/>
        <end position="560"/>
    </location>
</feature>
<feature type="binding site" evidence="11">
    <location>
        <begin position="606"/>
        <end position="613"/>
    </location>
    <ligand>
        <name>ATP</name>
        <dbReference type="ChEBI" id="CHEBI:30616"/>
    </ligand>
</feature>
<evidence type="ECO:0000256" key="5">
    <source>
        <dbReference type="ARBA" id="ARBA00022840"/>
    </source>
</evidence>
<dbReference type="Pfam" id="PF13361">
    <property type="entry name" value="UvrD_C"/>
    <property type="match status" value="2"/>
</dbReference>
<comment type="catalytic activity">
    <reaction evidence="8">
        <text>Couples ATP hydrolysis with the unwinding of duplex DNA by translocating in the 3'-5' direction.</text>
        <dbReference type="EC" id="5.6.2.4"/>
    </reaction>
</comment>
<evidence type="ECO:0000256" key="12">
    <source>
        <dbReference type="SAM" id="MobiDB-lite"/>
    </source>
</evidence>
<comment type="catalytic activity">
    <reaction evidence="10">
        <text>ATP + H2O = ADP + phosphate + H(+)</text>
        <dbReference type="Rhea" id="RHEA:13065"/>
        <dbReference type="ChEBI" id="CHEBI:15377"/>
        <dbReference type="ChEBI" id="CHEBI:15378"/>
        <dbReference type="ChEBI" id="CHEBI:30616"/>
        <dbReference type="ChEBI" id="CHEBI:43474"/>
        <dbReference type="ChEBI" id="CHEBI:456216"/>
        <dbReference type="EC" id="5.6.2.4"/>
    </reaction>
</comment>
<dbReference type="GO" id="GO:0000725">
    <property type="term" value="P:recombinational repair"/>
    <property type="evidence" value="ECO:0007669"/>
    <property type="project" value="TreeGrafter"/>
</dbReference>
<feature type="compositionally biased region" description="Low complexity" evidence="12">
    <location>
        <begin position="444"/>
        <end position="481"/>
    </location>
</feature>
<evidence type="ECO:0000256" key="6">
    <source>
        <dbReference type="ARBA" id="ARBA00023125"/>
    </source>
</evidence>
<evidence type="ECO:0000256" key="7">
    <source>
        <dbReference type="ARBA" id="ARBA00023235"/>
    </source>
</evidence>
<name>A0A841EAB0_9ACTN</name>
<reference evidence="15 16" key="1">
    <citation type="submission" date="2020-08" db="EMBL/GenBank/DDBJ databases">
        <title>Sequencing the genomes of 1000 actinobacteria strains.</title>
        <authorList>
            <person name="Klenk H.-P."/>
        </authorList>
    </citation>
    <scope>NUCLEOTIDE SEQUENCE [LARGE SCALE GENOMIC DNA]</scope>
    <source>
        <strain evidence="15 16">DSM 44593</strain>
    </source>
</reference>
<evidence type="ECO:0000259" key="13">
    <source>
        <dbReference type="PROSITE" id="PS51198"/>
    </source>
</evidence>
<evidence type="ECO:0000256" key="4">
    <source>
        <dbReference type="ARBA" id="ARBA00022806"/>
    </source>
</evidence>
<dbReference type="GO" id="GO:0016787">
    <property type="term" value="F:hydrolase activity"/>
    <property type="evidence" value="ECO:0007669"/>
    <property type="project" value="UniProtKB-UniRule"/>
</dbReference>
<organism evidence="15 16">
    <name type="scientific">Streptomonospora salina</name>
    <dbReference type="NCBI Taxonomy" id="104205"/>
    <lineage>
        <taxon>Bacteria</taxon>
        <taxon>Bacillati</taxon>
        <taxon>Actinomycetota</taxon>
        <taxon>Actinomycetes</taxon>
        <taxon>Streptosporangiales</taxon>
        <taxon>Nocardiopsidaceae</taxon>
        <taxon>Streptomonospora</taxon>
    </lineage>
</organism>
<comment type="caution">
    <text evidence="15">The sequence shown here is derived from an EMBL/GenBank/DDBJ whole genome shotgun (WGS) entry which is preliminary data.</text>
</comment>
<dbReference type="Pfam" id="PF00580">
    <property type="entry name" value="UvrD-helicase"/>
    <property type="match status" value="2"/>
</dbReference>
<keyword evidence="2 11" id="KW-0547">Nucleotide-binding</keyword>
<feature type="compositionally biased region" description="Basic and acidic residues" evidence="12">
    <location>
        <begin position="482"/>
        <end position="503"/>
    </location>
</feature>
<evidence type="ECO:0000256" key="2">
    <source>
        <dbReference type="ARBA" id="ARBA00022741"/>
    </source>
</evidence>
<dbReference type="GO" id="GO:0003677">
    <property type="term" value="F:DNA binding"/>
    <property type="evidence" value="ECO:0007669"/>
    <property type="project" value="UniProtKB-KW"/>
</dbReference>
<dbReference type="Gene3D" id="3.20.20.140">
    <property type="entry name" value="Metal-dependent hydrolases"/>
    <property type="match status" value="1"/>
</dbReference>
<evidence type="ECO:0000256" key="10">
    <source>
        <dbReference type="ARBA" id="ARBA00048988"/>
    </source>
</evidence>
<dbReference type="GO" id="GO:0005829">
    <property type="term" value="C:cytosol"/>
    <property type="evidence" value="ECO:0007669"/>
    <property type="project" value="TreeGrafter"/>
</dbReference>
<dbReference type="RefSeq" id="WP_184634167.1">
    <property type="nucleotide sequence ID" value="NZ_BAABKT010000023.1"/>
</dbReference>
<dbReference type="PANTHER" id="PTHR11070:SF2">
    <property type="entry name" value="ATP-DEPENDENT DNA HELICASE SRS2"/>
    <property type="match status" value="1"/>
</dbReference>
<keyword evidence="3 11" id="KW-0378">Hydrolase</keyword>
<feature type="domain" description="UvrD-like helicase ATP-binding" evidence="13">
    <location>
        <begin position="585"/>
        <end position="838"/>
    </location>
</feature>
<evidence type="ECO:0000256" key="1">
    <source>
        <dbReference type="ARBA" id="ARBA00009922"/>
    </source>
</evidence>
<dbReference type="InterPro" id="IPR016195">
    <property type="entry name" value="Pol/histidinol_Pase-like"/>
</dbReference>
<dbReference type="CDD" id="cd18807">
    <property type="entry name" value="SF1_C_UvrD"/>
    <property type="match status" value="1"/>
</dbReference>
<dbReference type="InterPro" id="IPR013986">
    <property type="entry name" value="DExx_box_DNA_helicase_dom_sf"/>
</dbReference>
<keyword evidence="5 11" id="KW-0067">ATP-binding</keyword>
<dbReference type="InterPro" id="IPR000212">
    <property type="entry name" value="DNA_helicase_UvrD/REP"/>
</dbReference>
<dbReference type="GO" id="GO:0043138">
    <property type="term" value="F:3'-5' DNA helicase activity"/>
    <property type="evidence" value="ECO:0007669"/>
    <property type="project" value="UniProtKB-EC"/>
</dbReference>
<feature type="region of interest" description="Disordered" evidence="12">
    <location>
        <begin position="529"/>
        <end position="566"/>
    </location>
</feature>
<evidence type="ECO:0000259" key="14">
    <source>
        <dbReference type="PROSITE" id="PS51217"/>
    </source>
</evidence>
<keyword evidence="16" id="KW-1185">Reference proteome</keyword>
<dbReference type="CDD" id="cd19067">
    <property type="entry name" value="PfuEndoQ-like"/>
    <property type="match status" value="1"/>
</dbReference>
<dbReference type="PROSITE" id="PS51217">
    <property type="entry name" value="UVRD_HELICASE_CTER"/>
    <property type="match status" value="1"/>
</dbReference>
<dbReference type="Gene3D" id="1.10.486.10">
    <property type="entry name" value="PCRA, domain 4"/>
    <property type="match status" value="1"/>
</dbReference>
<dbReference type="CDD" id="cd17932">
    <property type="entry name" value="DEXQc_UvrD"/>
    <property type="match status" value="1"/>
</dbReference>
<dbReference type="PANTHER" id="PTHR11070">
    <property type="entry name" value="UVRD / RECB / PCRA DNA HELICASE FAMILY MEMBER"/>
    <property type="match status" value="1"/>
</dbReference>
<dbReference type="EC" id="5.6.2.4" evidence="9"/>
<evidence type="ECO:0000256" key="11">
    <source>
        <dbReference type="PROSITE-ProRule" id="PRU00560"/>
    </source>
</evidence>
<gene>
    <name evidence="15" type="ORF">HNR25_001754</name>
</gene>
<comment type="similarity">
    <text evidence="1">Belongs to the helicase family. UvrD subfamily.</text>
</comment>
<feature type="domain" description="UvrD-like helicase C-terminal" evidence="14">
    <location>
        <begin position="839"/>
        <end position="1098"/>
    </location>
</feature>
<dbReference type="InterPro" id="IPR014017">
    <property type="entry name" value="DNA_helicase_UvrD-like_C"/>
</dbReference>
<dbReference type="AlphaFoldDB" id="A0A841EAB0"/>
<dbReference type="Gene3D" id="3.40.50.300">
    <property type="entry name" value="P-loop containing nucleotide triphosphate hydrolases"/>
    <property type="match status" value="4"/>
</dbReference>
<keyword evidence="7" id="KW-0413">Isomerase</keyword>
<evidence type="ECO:0000256" key="3">
    <source>
        <dbReference type="ARBA" id="ARBA00022801"/>
    </source>
</evidence>
<dbReference type="SUPFAM" id="SSF89550">
    <property type="entry name" value="PHP domain-like"/>
    <property type="match status" value="1"/>
</dbReference>
<dbReference type="InterPro" id="IPR014016">
    <property type="entry name" value="UvrD-like_ATP-bd"/>
</dbReference>
<proteinExistence type="inferred from homology"/>
<dbReference type="InterPro" id="IPR027417">
    <property type="entry name" value="P-loop_NTPase"/>
</dbReference>
<evidence type="ECO:0000256" key="8">
    <source>
        <dbReference type="ARBA" id="ARBA00034617"/>
    </source>
</evidence>